<protein>
    <submittedName>
        <fullName evidence="2">Uncharacterized protein</fullName>
    </submittedName>
</protein>
<reference evidence="2" key="1">
    <citation type="journal article" date="2022" name="bioRxiv">
        <title>Sequencing and chromosome-scale assembly of the giantPleurodeles waltlgenome.</title>
        <authorList>
            <person name="Brown T."/>
            <person name="Elewa A."/>
            <person name="Iarovenko S."/>
            <person name="Subramanian E."/>
            <person name="Araus A.J."/>
            <person name="Petzold A."/>
            <person name="Susuki M."/>
            <person name="Suzuki K.-i.T."/>
            <person name="Hayashi T."/>
            <person name="Toyoda A."/>
            <person name="Oliveira C."/>
            <person name="Osipova E."/>
            <person name="Leigh N.D."/>
            <person name="Simon A."/>
            <person name="Yun M.H."/>
        </authorList>
    </citation>
    <scope>NUCLEOTIDE SEQUENCE</scope>
    <source>
        <strain evidence="2">20211129_DDA</strain>
        <tissue evidence="2">Liver</tissue>
    </source>
</reference>
<dbReference type="AlphaFoldDB" id="A0AAV7QYM7"/>
<proteinExistence type="predicted"/>
<keyword evidence="3" id="KW-1185">Reference proteome</keyword>
<feature type="region of interest" description="Disordered" evidence="1">
    <location>
        <begin position="49"/>
        <end position="72"/>
    </location>
</feature>
<organism evidence="2 3">
    <name type="scientific">Pleurodeles waltl</name>
    <name type="common">Iberian ribbed newt</name>
    <dbReference type="NCBI Taxonomy" id="8319"/>
    <lineage>
        <taxon>Eukaryota</taxon>
        <taxon>Metazoa</taxon>
        <taxon>Chordata</taxon>
        <taxon>Craniata</taxon>
        <taxon>Vertebrata</taxon>
        <taxon>Euteleostomi</taxon>
        <taxon>Amphibia</taxon>
        <taxon>Batrachia</taxon>
        <taxon>Caudata</taxon>
        <taxon>Salamandroidea</taxon>
        <taxon>Salamandridae</taxon>
        <taxon>Pleurodelinae</taxon>
        <taxon>Pleurodeles</taxon>
    </lineage>
</organism>
<sequence length="72" mass="8030">MEPPTYGPGADPVKREALLRLIELRLHRVPRCAHLSQTAPYQLARAVTSNKWQPPTTREAQKLTALSGSEPQ</sequence>
<accession>A0AAV7QYM7</accession>
<dbReference type="Proteomes" id="UP001066276">
    <property type="component" value="Chromosome 6"/>
</dbReference>
<evidence type="ECO:0000313" key="3">
    <source>
        <dbReference type="Proteomes" id="UP001066276"/>
    </source>
</evidence>
<name>A0AAV7QYM7_PLEWA</name>
<gene>
    <name evidence="2" type="ORF">NDU88_011897</name>
</gene>
<evidence type="ECO:0000256" key="1">
    <source>
        <dbReference type="SAM" id="MobiDB-lite"/>
    </source>
</evidence>
<dbReference type="EMBL" id="JANPWB010000010">
    <property type="protein sequence ID" value="KAJ1145611.1"/>
    <property type="molecule type" value="Genomic_DNA"/>
</dbReference>
<evidence type="ECO:0000313" key="2">
    <source>
        <dbReference type="EMBL" id="KAJ1145611.1"/>
    </source>
</evidence>
<comment type="caution">
    <text evidence="2">The sequence shown here is derived from an EMBL/GenBank/DDBJ whole genome shotgun (WGS) entry which is preliminary data.</text>
</comment>